<feature type="compositionally biased region" description="Basic and acidic residues" evidence="3">
    <location>
        <begin position="316"/>
        <end position="329"/>
    </location>
</feature>
<feature type="compositionally biased region" description="Low complexity" evidence="3">
    <location>
        <begin position="333"/>
        <end position="368"/>
    </location>
</feature>
<evidence type="ECO:0000313" key="5">
    <source>
        <dbReference type="EMBL" id="CRK90132.1"/>
    </source>
</evidence>
<dbReference type="InterPro" id="IPR036971">
    <property type="entry name" value="PDEase_catalytic_dom_sf"/>
</dbReference>
<dbReference type="InterPro" id="IPR002073">
    <property type="entry name" value="PDEase_catalytic_dom"/>
</dbReference>
<dbReference type="AlphaFoldDB" id="A0A1J1HRW8"/>
<feature type="domain" description="PDEase" evidence="4">
    <location>
        <begin position="1"/>
        <end position="103"/>
    </location>
</feature>
<keyword evidence="6" id="KW-1185">Reference proteome</keyword>
<feature type="compositionally biased region" description="Polar residues" evidence="3">
    <location>
        <begin position="393"/>
        <end position="403"/>
    </location>
</feature>
<protein>
    <submittedName>
        <fullName evidence="5">CLUMA_CG003849, isoform A</fullName>
    </submittedName>
</protein>
<dbReference type="Proteomes" id="UP000183832">
    <property type="component" value="Unassembled WGS sequence"/>
</dbReference>
<evidence type="ECO:0000313" key="6">
    <source>
        <dbReference type="Proteomes" id="UP000183832"/>
    </source>
</evidence>
<accession>A0A1J1HRW8</accession>
<feature type="compositionally biased region" description="Polar residues" evidence="3">
    <location>
        <begin position="125"/>
        <end position="147"/>
    </location>
</feature>
<keyword evidence="2" id="KW-0378">Hydrolase</keyword>
<dbReference type="SUPFAM" id="SSF109604">
    <property type="entry name" value="HD-domain/PDEase-like"/>
    <property type="match status" value="1"/>
</dbReference>
<dbReference type="Pfam" id="PF00233">
    <property type="entry name" value="PDEase_I"/>
    <property type="match status" value="1"/>
</dbReference>
<feature type="compositionally biased region" description="Low complexity" evidence="3">
    <location>
        <begin position="459"/>
        <end position="468"/>
    </location>
</feature>
<dbReference type="OrthoDB" id="546632at2759"/>
<gene>
    <name evidence="5" type="ORF">CLUMA_CG003849</name>
</gene>
<evidence type="ECO:0000256" key="3">
    <source>
        <dbReference type="SAM" id="MobiDB-lite"/>
    </source>
</evidence>
<feature type="compositionally biased region" description="Low complexity" evidence="3">
    <location>
        <begin position="405"/>
        <end position="415"/>
    </location>
</feature>
<organism evidence="5 6">
    <name type="scientific">Clunio marinus</name>
    <dbReference type="NCBI Taxonomy" id="568069"/>
    <lineage>
        <taxon>Eukaryota</taxon>
        <taxon>Metazoa</taxon>
        <taxon>Ecdysozoa</taxon>
        <taxon>Arthropoda</taxon>
        <taxon>Hexapoda</taxon>
        <taxon>Insecta</taxon>
        <taxon>Pterygota</taxon>
        <taxon>Neoptera</taxon>
        <taxon>Endopterygota</taxon>
        <taxon>Diptera</taxon>
        <taxon>Nematocera</taxon>
        <taxon>Chironomoidea</taxon>
        <taxon>Chironomidae</taxon>
        <taxon>Clunio</taxon>
    </lineage>
</organism>
<dbReference type="GO" id="GO:0007165">
    <property type="term" value="P:signal transduction"/>
    <property type="evidence" value="ECO:0007669"/>
    <property type="project" value="InterPro"/>
</dbReference>
<dbReference type="STRING" id="568069.A0A1J1HRW8"/>
<dbReference type="PANTHER" id="PTHR11347">
    <property type="entry name" value="CYCLIC NUCLEOTIDE PHOSPHODIESTERASE"/>
    <property type="match status" value="1"/>
</dbReference>
<feature type="region of interest" description="Disordered" evidence="3">
    <location>
        <begin position="310"/>
        <end position="368"/>
    </location>
</feature>
<evidence type="ECO:0000256" key="2">
    <source>
        <dbReference type="ARBA" id="ARBA00022801"/>
    </source>
</evidence>
<keyword evidence="1" id="KW-0479">Metal-binding</keyword>
<reference evidence="5 6" key="1">
    <citation type="submission" date="2015-04" db="EMBL/GenBank/DDBJ databases">
        <authorList>
            <person name="Syromyatnikov M.Y."/>
            <person name="Popov V.N."/>
        </authorList>
    </citation>
    <scope>NUCLEOTIDE SEQUENCE [LARGE SCALE GENOMIC DNA]</scope>
</reference>
<proteinExistence type="predicted"/>
<evidence type="ECO:0000259" key="4">
    <source>
        <dbReference type="PROSITE" id="PS51845"/>
    </source>
</evidence>
<dbReference type="PROSITE" id="PS51845">
    <property type="entry name" value="PDEASE_I_2"/>
    <property type="match status" value="1"/>
</dbReference>
<dbReference type="GO" id="GO:0004114">
    <property type="term" value="F:3',5'-cyclic-nucleotide phosphodiesterase activity"/>
    <property type="evidence" value="ECO:0007669"/>
    <property type="project" value="InterPro"/>
</dbReference>
<evidence type="ECO:0000256" key="1">
    <source>
        <dbReference type="ARBA" id="ARBA00022723"/>
    </source>
</evidence>
<dbReference type="GO" id="GO:0046872">
    <property type="term" value="F:metal ion binding"/>
    <property type="evidence" value="ECO:0007669"/>
    <property type="project" value="UniProtKB-KW"/>
</dbReference>
<dbReference type="Gene3D" id="1.10.1300.10">
    <property type="entry name" value="3'5'-cyclic nucleotide phosphodiesterase, catalytic domain"/>
    <property type="match status" value="1"/>
</dbReference>
<sequence length="506" mass="55795">MVLIKVADISNEARPMDVAEPWLDRLLQEFFAQSAAEKMEGLPVTPFMDPDKVSKPGSQVRFIGLVLLPLFEALGELLPELIDFIIIPVRVALDFYKRLNDAAQKNRKSLAETEGSSDGDEIIPRSQSGISVRSRRSIPSQKSNSKNSVDEETMLIAAELHDLPEGSESGDSETATEVDVAEKTSKFKVDTESRNKLNNMQMTYRKGHHRDKRPSMVSEMGSRVRGSYGNLQHNYNSRTSTFGSNRAISLDHYNHRRMSDGIQTVTSDSTVYYHQRLNEQDVLLRASIGKKSSSLQGTSDVKLLVSEDSMTKNVHHPSDVTHDECDEPNRVQSNNNNSSNNNNNSASLASKNLKSKMSSSVSCSPNSPKSIITRLRQLTGRLSFSFDKESRRMSSGGTQTIIKTSPASVNSSSKNNNMMMPNICCNVKNSIDGHATKSDDVSARHRAYSLDVPTTKYFNNSSGASSNDGSRKSLSSNKNDEADDSTENNSAFASKKMSSEVEAPDI</sequence>
<feature type="region of interest" description="Disordered" evidence="3">
    <location>
        <begin position="386"/>
        <end position="415"/>
    </location>
</feature>
<feature type="region of interest" description="Disordered" evidence="3">
    <location>
        <begin position="454"/>
        <end position="506"/>
    </location>
</feature>
<dbReference type="EMBL" id="CVRI01000016">
    <property type="protein sequence ID" value="CRK90132.1"/>
    <property type="molecule type" value="Genomic_DNA"/>
</dbReference>
<feature type="region of interest" description="Disordered" evidence="3">
    <location>
        <begin position="106"/>
        <end position="187"/>
    </location>
</feature>
<name>A0A1J1HRW8_9DIPT</name>